<dbReference type="EMBL" id="JACLZK010000001">
    <property type="protein sequence ID" value="MBC2882087.1"/>
    <property type="molecule type" value="Genomic_DNA"/>
</dbReference>
<dbReference type="RefSeq" id="WP_185897768.1">
    <property type="nucleotide sequence ID" value="NZ_JACLZK010000001.1"/>
</dbReference>
<evidence type="ECO:0000313" key="2">
    <source>
        <dbReference type="Proteomes" id="UP000552683"/>
    </source>
</evidence>
<reference evidence="1 2" key="1">
    <citation type="submission" date="2020-08" db="EMBL/GenBank/DDBJ databases">
        <title>Complete genome and description of Campylobacter massiliensis Marseille-Q3452 sp. nov.</title>
        <authorList>
            <person name="Antezack A."/>
        </authorList>
    </citation>
    <scope>NUCLEOTIDE SEQUENCE [LARGE SCALE GENOMIC DNA]</scope>
    <source>
        <strain evidence="1 2">Marseille-Q3452</strain>
    </source>
</reference>
<comment type="caution">
    <text evidence="1">The sequence shown here is derived from an EMBL/GenBank/DDBJ whole genome shotgun (WGS) entry which is preliminary data.</text>
</comment>
<protein>
    <submittedName>
        <fullName evidence="1">Uncharacterized protein</fullName>
    </submittedName>
</protein>
<keyword evidence="2" id="KW-1185">Reference proteome</keyword>
<gene>
    <name evidence="1" type="ORF">H7R39_02145</name>
</gene>
<organism evidence="1 2">
    <name type="scientific">Campylobacter massiliensis</name>
    <dbReference type="NCBI Taxonomy" id="2762557"/>
    <lineage>
        <taxon>Bacteria</taxon>
        <taxon>Pseudomonadati</taxon>
        <taxon>Campylobacterota</taxon>
        <taxon>Epsilonproteobacteria</taxon>
        <taxon>Campylobacterales</taxon>
        <taxon>Campylobacteraceae</taxon>
        <taxon>Campylobacter</taxon>
    </lineage>
</organism>
<accession>A0A842J2U3</accession>
<sequence length="51" mass="5310">MAASGSVKFEPINLASGSGLNLIVKFELYFIGASLRNCALYGANSNLTAQS</sequence>
<dbReference type="AlphaFoldDB" id="A0A842J2U3"/>
<proteinExistence type="predicted"/>
<evidence type="ECO:0000313" key="1">
    <source>
        <dbReference type="EMBL" id="MBC2882087.1"/>
    </source>
</evidence>
<dbReference type="Proteomes" id="UP000552683">
    <property type="component" value="Unassembled WGS sequence"/>
</dbReference>
<name>A0A842J2U3_9BACT</name>